<dbReference type="InterPro" id="IPR008927">
    <property type="entry name" value="6-PGluconate_DH-like_C_sf"/>
</dbReference>
<gene>
    <name evidence="14" type="ORF">SARC_08709</name>
</gene>
<dbReference type="InterPro" id="IPR006109">
    <property type="entry name" value="G3P_DH_NAD-dep_C"/>
</dbReference>
<dbReference type="SUPFAM" id="SSF48179">
    <property type="entry name" value="6-phosphogluconate dehydrogenase C-terminal domain-like"/>
    <property type="match status" value="1"/>
</dbReference>
<evidence type="ECO:0000256" key="11">
    <source>
        <dbReference type="RuleBase" id="RU361243"/>
    </source>
</evidence>
<dbReference type="GO" id="GO:0051287">
    <property type="term" value="F:NAD binding"/>
    <property type="evidence" value="ECO:0007669"/>
    <property type="project" value="UniProtKB-UniRule"/>
</dbReference>
<evidence type="ECO:0000313" key="15">
    <source>
        <dbReference type="Proteomes" id="UP000054560"/>
    </source>
</evidence>
<dbReference type="PANTHER" id="PTHR11728">
    <property type="entry name" value="GLYCEROL-3-PHOSPHATE DEHYDROGENASE"/>
    <property type="match status" value="1"/>
</dbReference>
<dbReference type="OrthoDB" id="10263760at2759"/>
<dbReference type="InterPro" id="IPR011128">
    <property type="entry name" value="G3P_DH_NAD-dep_N"/>
</dbReference>
<feature type="active site" description="Proton acceptor" evidence="7">
    <location>
        <position position="198"/>
    </location>
</feature>
<dbReference type="AlphaFoldDB" id="A0A0L0FQP8"/>
<reference evidence="14 15" key="1">
    <citation type="submission" date="2011-02" db="EMBL/GenBank/DDBJ databases">
        <title>The Genome Sequence of Sphaeroforma arctica JP610.</title>
        <authorList>
            <consortium name="The Broad Institute Genome Sequencing Platform"/>
            <person name="Russ C."/>
            <person name="Cuomo C."/>
            <person name="Young S.K."/>
            <person name="Zeng Q."/>
            <person name="Gargeya S."/>
            <person name="Alvarado L."/>
            <person name="Berlin A."/>
            <person name="Chapman S.B."/>
            <person name="Chen Z."/>
            <person name="Freedman E."/>
            <person name="Gellesch M."/>
            <person name="Goldberg J."/>
            <person name="Griggs A."/>
            <person name="Gujja S."/>
            <person name="Heilman E."/>
            <person name="Heiman D."/>
            <person name="Howarth C."/>
            <person name="Mehta T."/>
            <person name="Neiman D."/>
            <person name="Pearson M."/>
            <person name="Roberts A."/>
            <person name="Saif S."/>
            <person name="Shea T."/>
            <person name="Shenoy N."/>
            <person name="Sisk P."/>
            <person name="Stolte C."/>
            <person name="Sykes S."/>
            <person name="White J."/>
            <person name="Yandava C."/>
            <person name="Burger G."/>
            <person name="Gray M.W."/>
            <person name="Holland P.W.H."/>
            <person name="King N."/>
            <person name="Lang F.B.F."/>
            <person name="Roger A.J."/>
            <person name="Ruiz-Trillo I."/>
            <person name="Haas B."/>
            <person name="Nusbaum C."/>
            <person name="Birren B."/>
        </authorList>
    </citation>
    <scope>NUCLEOTIDE SEQUENCE [LARGE SCALE GENOMIC DNA]</scope>
    <source>
        <strain evidence="14 15">JP610</strain>
    </source>
</reference>
<dbReference type="NCBIfam" id="NF000942">
    <property type="entry name" value="PRK00094.1-4"/>
    <property type="match status" value="1"/>
</dbReference>
<evidence type="ECO:0000259" key="12">
    <source>
        <dbReference type="Pfam" id="PF01210"/>
    </source>
</evidence>
<keyword evidence="6" id="KW-0327">Glycosome</keyword>
<evidence type="ECO:0000256" key="4">
    <source>
        <dbReference type="ARBA" id="ARBA00048683"/>
    </source>
</evidence>
<evidence type="ECO:0000256" key="10">
    <source>
        <dbReference type="RuleBase" id="RU000437"/>
    </source>
</evidence>
<name>A0A0L0FQP8_9EUKA</name>
<dbReference type="RefSeq" id="XP_014152773.1">
    <property type="nucleotide sequence ID" value="XM_014297298.1"/>
</dbReference>
<feature type="domain" description="Glycerol-3-phosphate dehydrogenase NAD-dependent C-terminal" evidence="13">
    <location>
        <begin position="187"/>
        <end position="327"/>
    </location>
</feature>
<dbReference type="GO" id="GO:0141152">
    <property type="term" value="F:glycerol-3-phosphate dehydrogenase (NAD+) activity"/>
    <property type="evidence" value="ECO:0007669"/>
    <property type="project" value="UniProtKB-UniRule"/>
</dbReference>
<dbReference type="Proteomes" id="UP000054560">
    <property type="component" value="Unassembled WGS sequence"/>
</dbReference>
<dbReference type="SUPFAM" id="SSF51735">
    <property type="entry name" value="NAD(P)-binding Rossmann-fold domains"/>
    <property type="match status" value="1"/>
</dbReference>
<proteinExistence type="inferred from homology"/>
<comment type="catalytic activity">
    <reaction evidence="4 11">
        <text>sn-glycerol 3-phosphate + NAD(+) = dihydroxyacetone phosphate + NADH + H(+)</text>
        <dbReference type="Rhea" id="RHEA:11092"/>
        <dbReference type="ChEBI" id="CHEBI:15378"/>
        <dbReference type="ChEBI" id="CHEBI:57540"/>
        <dbReference type="ChEBI" id="CHEBI:57597"/>
        <dbReference type="ChEBI" id="CHEBI:57642"/>
        <dbReference type="ChEBI" id="CHEBI:57945"/>
        <dbReference type="EC" id="1.1.1.8"/>
    </reaction>
</comment>
<dbReference type="Pfam" id="PF01210">
    <property type="entry name" value="NAD_Gly3P_dh_N"/>
    <property type="match status" value="1"/>
</dbReference>
<dbReference type="GeneID" id="25909213"/>
<organism evidence="14 15">
    <name type="scientific">Sphaeroforma arctica JP610</name>
    <dbReference type="NCBI Taxonomy" id="667725"/>
    <lineage>
        <taxon>Eukaryota</taxon>
        <taxon>Ichthyosporea</taxon>
        <taxon>Ichthyophonida</taxon>
        <taxon>Sphaeroforma</taxon>
    </lineage>
</organism>
<dbReference type="GO" id="GO:0005975">
    <property type="term" value="P:carbohydrate metabolic process"/>
    <property type="evidence" value="ECO:0007669"/>
    <property type="project" value="InterPro"/>
</dbReference>
<dbReference type="InterPro" id="IPR013328">
    <property type="entry name" value="6PGD_dom2"/>
</dbReference>
<dbReference type="InterPro" id="IPR036291">
    <property type="entry name" value="NAD(P)-bd_dom_sf"/>
</dbReference>
<dbReference type="EC" id="1.1.1.8" evidence="11"/>
<sequence>MTGTRKPKRVTVVGGGAFGTALAQLCGRQGVEVRMWVMEEHARDAINNDHENKPFLPGCPLSDTITAHKEVSEALVDTEMVLFVIPTPFFRSFLVANRTLFPVDVPLVLCSKGIENDSLDTPYEIASEELPGKYLRNLACISGPSFALEVAQNQPTSVTCAAVREEIALTVQHYLSDIMFRVYVGDDIIGAELAGAVKNVLAIACGASDGFGFGYDARAALITRGLAELRRLVVAKGGKESTLMGLAGVGDLVLTCTGTLSRNYQTGKALAEGKSIDDIRNSSKAIAEGVFTAKSIYQMQERTKVDMPICGAVYKVIYEGCSIKDALHTLQSRELKKEGY</sequence>
<feature type="binding site" evidence="9">
    <location>
        <begin position="14"/>
        <end position="19"/>
    </location>
    <ligand>
        <name>NAD(+)</name>
        <dbReference type="ChEBI" id="CHEBI:57540"/>
    </ligand>
</feature>
<dbReference type="EMBL" id="KQ242407">
    <property type="protein sequence ID" value="KNC78871.1"/>
    <property type="molecule type" value="Genomic_DNA"/>
</dbReference>
<evidence type="ECO:0000256" key="2">
    <source>
        <dbReference type="ARBA" id="ARBA00023002"/>
    </source>
</evidence>
<feature type="binding site" evidence="8">
    <location>
        <begin position="262"/>
        <end position="263"/>
    </location>
    <ligand>
        <name>substrate</name>
    </ligand>
</feature>
<dbReference type="PANTHER" id="PTHR11728:SF1">
    <property type="entry name" value="GLYCEROL-3-PHOSPHATE DEHYDROGENASE [NAD(+)] 2, CHLOROPLASTIC"/>
    <property type="match status" value="1"/>
</dbReference>
<dbReference type="InterPro" id="IPR006168">
    <property type="entry name" value="G3P_DH_NAD-dep"/>
</dbReference>
<keyword evidence="3 9" id="KW-0520">NAD</keyword>
<feature type="domain" description="Glycerol-3-phosphate dehydrogenase NAD-dependent N-terminal" evidence="12">
    <location>
        <begin position="10"/>
        <end position="166"/>
    </location>
</feature>
<evidence type="ECO:0000259" key="13">
    <source>
        <dbReference type="Pfam" id="PF07479"/>
    </source>
</evidence>
<evidence type="ECO:0000256" key="9">
    <source>
        <dbReference type="PIRSR" id="PIRSR000114-3"/>
    </source>
</evidence>
<dbReference type="GO" id="GO:0046168">
    <property type="term" value="P:glycerol-3-phosphate catabolic process"/>
    <property type="evidence" value="ECO:0007669"/>
    <property type="project" value="UniProtKB-UniRule"/>
</dbReference>
<dbReference type="PRINTS" id="PR00077">
    <property type="entry name" value="GPDHDRGNASE"/>
</dbReference>
<evidence type="ECO:0000256" key="7">
    <source>
        <dbReference type="PIRSR" id="PIRSR000114-1"/>
    </source>
</evidence>
<comment type="subcellular location">
    <subcellularLocation>
        <location evidence="5">Glycosome</location>
    </subcellularLocation>
</comment>
<dbReference type="Gene3D" id="1.10.1040.10">
    <property type="entry name" value="N-(1-d-carboxylethyl)-l-norvaline Dehydrogenase, domain 2"/>
    <property type="match status" value="1"/>
</dbReference>
<dbReference type="Pfam" id="PF07479">
    <property type="entry name" value="NAD_Gly3P_dh_C"/>
    <property type="match status" value="1"/>
</dbReference>
<feature type="binding site" evidence="8">
    <location>
        <position position="112"/>
    </location>
    <ligand>
        <name>substrate</name>
    </ligand>
</feature>
<dbReference type="eggNOG" id="KOG2711">
    <property type="taxonomic scope" value="Eukaryota"/>
</dbReference>
<feature type="binding site" evidence="9">
    <location>
        <position position="262"/>
    </location>
    <ligand>
        <name>NAD(+)</name>
        <dbReference type="ChEBI" id="CHEBI:57540"/>
    </ligand>
</feature>
<keyword evidence="15" id="KW-1185">Reference proteome</keyword>
<feature type="binding site" evidence="9">
    <location>
        <position position="89"/>
    </location>
    <ligand>
        <name>NAD(+)</name>
        <dbReference type="ChEBI" id="CHEBI:57540"/>
    </ligand>
</feature>
<comment type="similarity">
    <text evidence="1 10">Belongs to the NAD-dependent glycerol-3-phosphate dehydrogenase family.</text>
</comment>
<dbReference type="GO" id="GO:0020015">
    <property type="term" value="C:glycosome"/>
    <property type="evidence" value="ECO:0007669"/>
    <property type="project" value="UniProtKB-SubCell"/>
</dbReference>
<dbReference type="Gene3D" id="3.40.50.720">
    <property type="entry name" value="NAD(P)-binding Rossmann-like Domain"/>
    <property type="match status" value="1"/>
</dbReference>
<dbReference type="HAMAP" id="MF_00394">
    <property type="entry name" value="NAD_Glyc3P_dehydrog"/>
    <property type="match status" value="1"/>
</dbReference>
<feature type="binding site" evidence="9">
    <location>
        <position position="147"/>
    </location>
    <ligand>
        <name>NAD(+)</name>
        <dbReference type="ChEBI" id="CHEBI:57540"/>
    </ligand>
</feature>
<dbReference type="NCBIfam" id="NF000940">
    <property type="entry name" value="PRK00094.1-2"/>
    <property type="match status" value="1"/>
</dbReference>
<accession>A0A0L0FQP8</accession>
<dbReference type="PIRSF" id="PIRSF000114">
    <property type="entry name" value="Glycerol-3-P_dh"/>
    <property type="match status" value="1"/>
</dbReference>
<evidence type="ECO:0000313" key="14">
    <source>
        <dbReference type="EMBL" id="KNC78871.1"/>
    </source>
</evidence>
<dbReference type="FunFam" id="1.10.1040.10:FF:000001">
    <property type="entry name" value="Glycerol-3-phosphate dehydrogenase [NAD(P)+]"/>
    <property type="match status" value="1"/>
</dbReference>
<dbReference type="GO" id="GO:0005829">
    <property type="term" value="C:cytosol"/>
    <property type="evidence" value="ECO:0007669"/>
    <property type="project" value="TreeGrafter"/>
</dbReference>
<protein>
    <recommendedName>
        <fullName evidence="11">Glycerol-3-phosphate dehydrogenase [NAD(+)]</fullName>
        <ecNumber evidence="11">1.1.1.8</ecNumber>
    </recommendedName>
</protein>
<evidence type="ECO:0000256" key="5">
    <source>
        <dbReference type="ARBA" id="ARBA00060503"/>
    </source>
</evidence>
<evidence type="ECO:0000256" key="8">
    <source>
        <dbReference type="PIRSR" id="PIRSR000114-2"/>
    </source>
</evidence>
<dbReference type="FunFam" id="3.40.50.720:FF:000019">
    <property type="entry name" value="Glycerol-3-phosphate dehydrogenase [NAD(P)+]"/>
    <property type="match status" value="1"/>
</dbReference>
<dbReference type="PROSITE" id="PS00957">
    <property type="entry name" value="NAD_G3PDH"/>
    <property type="match status" value="1"/>
</dbReference>
<keyword evidence="2 10" id="KW-0560">Oxidoreductase</keyword>
<evidence type="ECO:0000256" key="6">
    <source>
        <dbReference type="ARBA" id="ARBA00084116"/>
    </source>
</evidence>
<evidence type="ECO:0000256" key="3">
    <source>
        <dbReference type="ARBA" id="ARBA00023027"/>
    </source>
</evidence>
<dbReference type="STRING" id="667725.A0A0L0FQP8"/>
<evidence type="ECO:0000256" key="1">
    <source>
        <dbReference type="ARBA" id="ARBA00011009"/>
    </source>
</evidence>